<organism evidence="2 3">
    <name type="scientific">Candidatus Yanofskybacteria bacterium RIFCSPHIGHO2_12_FULL_45_19b</name>
    <dbReference type="NCBI Taxonomy" id="1802689"/>
    <lineage>
        <taxon>Bacteria</taxon>
        <taxon>Candidatus Yanofskyibacteriota</taxon>
    </lineage>
</organism>
<dbReference type="AlphaFoldDB" id="A0A1F8G6Q4"/>
<dbReference type="EMBL" id="MGKD01000004">
    <property type="protein sequence ID" value="OGN20448.1"/>
    <property type="molecule type" value="Genomic_DNA"/>
</dbReference>
<gene>
    <name evidence="2" type="ORF">A3F25_02190</name>
</gene>
<reference evidence="2 3" key="1">
    <citation type="journal article" date="2016" name="Nat. Commun.">
        <title>Thousands of microbial genomes shed light on interconnected biogeochemical processes in an aquifer system.</title>
        <authorList>
            <person name="Anantharaman K."/>
            <person name="Brown C.T."/>
            <person name="Hug L.A."/>
            <person name="Sharon I."/>
            <person name="Castelle C.J."/>
            <person name="Probst A.J."/>
            <person name="Thomas B.C."/>
            <person name="Singh A."/>
            <person name="Wilkins M.J."/>
            <person name="Karaoz U."/>
            <person name="Brodie E.L."/>
            <person name="Williams K.H."/>
            <person name="Hubbard S.S."/>
            <person name="Banfield J.F."/>
        </authorList>
    </citation>
    <scope>NUCLEOTIDE SEQUENCE [LARGE SCALE GENOMIC DNA]</scope>
</reference>
<dbReference type="STRING" id="1802689.A3F25_02190"/>
<dbReference type="InterPro" id="IPR058441">
    <property type="entry name" value="DUF8128"/>
</dbReference>
<name>A0A1F8G6Q4_9BACT</name>
<dbReference type="Proteomes" id="UP000177478">
    <property type="component" value="Unassembled WGS sequence"/>
</dbReference>
<accession>A0A1F8G6Q4</accession>
<dbReference type="Pfam" id="PF26449">
    <property type="entry name" value="DUF8128"/>
    <property type="match status" value="1"/>
</dbReference>
<feature type="domain" description="DUF8128" evidence="1">
    <location>
        <begin position="100"/>
        <end position="309"/>
    </location>
</feature>
<evidence type="ECO:0000259" key="1">
    <source>
        <dbReference type="Pfam" id="PF26449"/>
    </source>
</evidence>
<evidence type="ECO:0000313" key="3">
    <source>
        <dbReference type="Proteomes" id="UP000177478"/>
    </source>
</evidence>
<protein>
    <recommendedName>
        <fullName evidence="1">DUF8128 domain-containing protein</fullName>
    </recommendedName>
</protein>
<sequence>MLDAISSSFLMFKGAVLLALSLWWLWGPLLLFSLLVSTWEGHSKEKTISGLEWVILKIKPPPLVDRSLKGVEQFFAGLHGAAGSAINRRERILRGKLPEWFSLEIVGEEGSTDFYIRTLTNYRNLIEANIFAQYPDAEITVVEDYLKRLPKNLPNEEYDLSGGEVALAKDSAYPILTYEYFQEKPARKDDLPIIDPLSTVAEIFATFRAGEWFVMQWIIRPVGDDWVKKDQAVLDKIFGKEAKGRNDWLDKLMAFIDGLVGVKAEEKKEDKKDKVLNFAEKEAVEAIQKKFSKLAYECGLRLGYIAKKDVFHRYHMTAINGALKQFNSGMLNSFKGNKKMGTKSDGKMAWLFPFSGKGFGADKITFAKKLNFYKNLRARALADKSFILGTDELATVWHLPGEQIKAPLFPRVEAKKGQPPSNLDLVE</sequence>
<evidence type="ECO:0000313" key="2">
    <source>
        <dbReference type="EMBL" id="OGN20448.1"/>
    </source>
</evidence>
<comment type="caution">
    <text evidence="2">The sequence shown here is derived from an EMBL/GenBank/DDBJ whole genome shotgun (WGS) entry which is preliminary data.</text>
</comment>
<proteinExistence type="predicted"/>